<evidence type="ECO:0000313" key="1">
    <source>
        <dbReference type="EMBL" id="CUA96905.1"/>
    </source>
</evidence>
<dbReference type="STRING" id="339866.GCA_001418255_01526"/>
<dbReference type="AlphaFoldDB" id="A0A0K6I199"/>
<evidence type="ECO:0000313" key="2">
    <source>
        <dbReference type="Proteomes" id="UP000183649"/>
    </source>
</evidence>
<name>A0A0K6I199_9BURK</name>
<reference evidence="2" key="1">
    <citation type="submission" date="2015-08" db="EMBL/GenBank/DDBJ databases">
        <authorList>
            <person name="Varghese N."/>
        </authorList>
    </citation>
    <scope>NUCLEOTIDE SEQUENCE [LARGE SCALE GENOMIC DNA]</scope>
    <source>
        <strain evidence="2">DSM 18181</strain>
    </source>
</reference>
<dbReference type="OrthoDB" id="9154011at2"/>
<organism evidence="1 2">
    <name type="scientific">Thiomonas bhubaneswarensis</name>
    <dbReference type="NCBI Taxonomy" id="339866"/>
    <lineage>
        <taxon>Bacteria</taxon>
        <taxon>Pseudomonadati</taxon>
        <taxon>Pseudomonadota</taxon>
        <taxon>Betaproteobacteria</taxon>
        <taxon>Burkholderiales</taxon>
        <taxon>Thiomonas</taxon>
    </lineage>
</organism>
<dbReference type="RefSeq" id="WP_055450439.1">
    <property type="nucleotide sequence ID" value="NZ_CYHF01000005.1"/>
</dbReference>
<dbReference type="EMBL" id="CYHF01000005">
    <property type="protein sequence ID" value="CUA96905.1"/>
    <property type="molecule type" value="Genomic_DNA"/>
</dbReference>
<proteinExistence type="predicted"/>
<dbReference type="Proteomes" id="UP000183649">
    <property type="component" value="Unassembled WGS sequence"/>
</dbReference>
<keyword evidence="2" id="KW-1185">Reference proteome</keyword>
<protein>
    <submittedName>
        <fullName evidence="1">Uncharacterized protein</fullName>
    </submittedName>
</protein>
<accession>A0A0K6I199</accession>
<sequence>MDNTKKSIEHSQVDVDWNHPELQALLAKIEGLRLDNRGMFKPRPVVIRTFWPQADVLGPGTLTGNDGKGNWVVMTEFPMDIGTGLTIGQEIEELGTTVHYLCEVRQCRRGQRPEDVDRPVFISTLFCQRSKTQP</sequence>
<gene>
    <name evidence="1" type="ORF">Ga0061069_10520</name>
</gene>